<dbReference type="PANTHER" id="PTHR43459:SF1">
    <property type="entry name" value="EG:BACN32G11.4 PROTEIN"/>
    <property type="match status" value="1"/>
</dbReference>
<reference evidence="3" key="1">
    <citation type="journal article" date="2019" name="Int. J. Syst. Evol. Microbiol.">
        <title>The Global Catalogue of Microorganisms (GCM) 10K type strain sequencing project: providing services to taxonomists for standard genome sequencing and annotation.</title>
        <authorList>
            <consortium name="The Broad Institute Genomics Platform"/>
            <consortium name="The Broad Institute Genome Sequencing Center for Infectious Disease"/>
            <person name="Wu L."/>
            <person name="Ma J."/>
        </authorList>
    </citation>
    <scope>NUCLEOTIDE SEQUENCE [LARGE SCALE GENOMIC DNA]</scope>
    <source>
        <strain evidence="3">JCM 18303</strain>
    </source>
</reference>
<comment type="caution">
    <text evidence="2">The sequence shown here is derived from an EMBL/GenBank/DDBJ whole genome shotgun (WGS) entry which is preliminary data.</text>
</comment>
<keyword evidence="3" id="KW-1185">Reference proteome</keyword>
<gene>
    <name evidence="2" type="ORF">GCM10023321_32510</name>
</gene>
<accession>A0ABP9Q6S8</accession>
<dbReference type="RefSeq" id="WP_185059699.1">
    <property type="nucleotide sequence ID" value="NZ_BAABJP010000015.1"/>
</dbReference>
<protein>
    <submittedName>
        <fullName evidence="2">Enoyl-CoA hydratase family protein</fullName>
    </submittedName>
</protein>
<dbReference type="CDD" id="cd06558">
    <property type="entry name" value="crotonase-like"/>
    <property type="match status" value="1"/>
</dbReference>
<dbReference type="Pfam" id="PF00378">
    <property type="entry name" value="ECH_1"/>
    <property type="match status" value="1"/>
</dbReference>
<dbReference type="InterPro" id="IPR001753">
    <property type="entry name" value="Enoyl-CoA_hydra/iso"/>
</dbReference>
<evidence type="ECO:0000313" key="3">
    <source>
        <dbReference type="Proteomes" id="UP001428817"/>
    </source>
</evidence>
<sequence length="258" mass="27016">MIHEKLDEHGVAELVVDNPPVNAFDLASIDALISALRGYGSPDSGVRAVVLRGEGRGFCGGGDVKEVQRLPGYEGILGQIHGSQNLTLAIAECPVPVIGAIHGYCIGLGVLVAGVCDILLASPGTPFVLAEADNGATSGIIQAIGLMPEKRLRAALFTCEPVPAEELAAFGSVLRLVDPEELPSAALALAHTVAGKRTAVIRGLKSAMAGSIGRDIRTAYRQELSYTLELNMSGEARDARSDFTEHRRPGYLHGESGN</sequence>
<organism evidence="2 3">
    <name type="scientific">Pseudonocardia eucalypti</name>
    <dbReference type="NCBI Taxonomy" id="648755"/>
    <lineage>
        <taxon>Bacteria</taxon>
        <taxon>Bacillati</taxon>
        <taxon>Actinomycetota</taxon>
        <taxon>Actinomycetes</taxon>
        <taxon>Pseudonocardiales</taxon>
        <taxon>Pseudonocardiaceae</taxon>
        <taxon>Pseudonocardia</taxon>
    </lineage>
</organism>
<proteinExistence type="predicted"/>
<dbReference type="PANTHER" id="PTHR43459">
    <property type="entry name" value="ENOYL-COA HYDRATASE"/>
    <property type="match status" value="1"/>
</dbReference>
<dbReference type="SUPFAM" id="SSF52096">
    <property type="entry name" value="ClpP/crotonase"/>
    <property type="match status" value="1"/>
</dbReference>
<dbReference type="InterPro" id="IPR029045">
    <property type="entry name" value="ClpP/crotonase-like_dom_sf"/>
</dbReference>
<dbReference type="Gene3D" id="3.90.226.10">
    <property type="entry name" value="2-enoyl-CoA Hydratase, Chain A, domain 1"/>
    <property type="match status" value="1"/>
</dbReference>
<evidence type="ECO:0000256" key="1">
    <source>
        <dbReference type="SAM" id="MobiDB-lite"/>
    </source>
</evidence>
<evidence type="ECO:0000313" key="2">
    <source>
        <dbReference type="EMBL" id="GAA5156573.1"/>
    </source>
</evidence>
<dbReference type="EMBL" id="BAABJP010000015">
    <property type="protein sequence ID" value="GAA5156573.1"/>
    <property type="molecule type" value="Genomic_DNA"/>
</dbReference>
<name>A0ABP9Q6S8_9PSEU</name>
<feature type="compositionally biased region" description="Basic and acidic residues" evidence="1">
    <location>
        <begin position="237"/>
        <end position="248"/>
    </location>
</feature>
<dbReference type="Proteomes" id="UP001428817">
    <property type="component" value="Unassembled WGS sequence"/>
</dbReference>
<feature type="region of interest" description="Disordered" evidence="1">
    <location>
        <begin position="237"/>
        <end position="258"/>
    </location>
</feature>